<dbReference type="Proteomes" id="UP001239994">
    <property type="component" value="Unassembled WGS sequence"/>
</dbReference>
<gene>
    <name evidence="2" type="ORF">P4O66_000809</name>
</gene>
<evidence type="ECO:0000259" key="1">
    <source>
        <dbReference type="Pfam" id="PF09004"/>
    </source>
</evidence>
<name>A0AAD8ZGG1_9TELE</name>
<dbReference type="InterPro" id="IPR015095">
    <property type="entry name" value="AlkB_hom8_N"/>
</dbReference>
<evidence type="ECO:0000313" key="2">
    <source>
        <dbReference type="EMBL" id="KAK1797516.1"/>
    </source>
</evidence>
<accession>A0AAD8ZGG1</accession>
<organism evidence="2 3">
    <name type="scientific">Electrophorus voltai</name>
    <dbReference type="NCBI Taxonomy" id="2609070"/>
    <lineage>
        <taxon>Eukaryota</taxon>
        <taxon>Metazoa</taxon>
        <taxon>Chordata</taxon>
        <taxon>Craniata</taxon>
        <taxon>Vertebrata</taxon>
        <taxon>Euteleostomi</taxon>
        <taxon>Actinopterygii</taxon>
        <taxon>Neopterygii</taxon>
        <taxon>Teleostei</taxon>
        <taxon>Ostariophysi</taxon>
        <taxon>Gymnotiformes</taxon>
        <taxon>Gymnotoidei</taxon>
        <taxon>Gymnotidae</taxon>
        <taxon>Electrophorus</taxon>
    </lineage>
</organism>
<reference evidence="2" key="1">
    <citation type="submission" date="2023-03" db="EMBL/GenBank/DDBJ databases">
        <title>Electrophorus voltai genome.</title>
        <authorList>
            <person name="Bian C."/>
        </authorList>
    </citation>
    <scope>NUCLEOTIDE SEQUENCE</scope>
    <source>
        <strain evidence="2">CB-2022</strain>
        <tissue evidence="2">Muscle</tissue>
    </source>
</reference>
<proteinExistence type="predicted"/>
<feature type="domain" description="Alkylated DNA repair protein AlkB homologue 8 N-terminal" evidence="1">
    <location>
        <begin position="348"/>
        <end position="387"/>
    </location>
</feature>
<dbReference type="GO" id="GO:0016706">
    <property type="term" value="F:2-oxoglutarate-dependent dioxygenase activity"/>
    <property type="evidence" value="ECO:0007669"/>
    <property type="project" value="InterPro"/>
</dbReference>
<comment type="caution">
    <text evidence="2">The sequence shown here is derived from an EMBL/GenBank/DDBJ whole genome shotgun (WGS) entry which is preliminary data.</text>
</comment>
<sequence>MGQRKSHKLPSYRTSYTSVVCRMGFLGILQQSCLKYKTTIFQKCKISCSKGSSAGTEGSVQPSSSRSLFYHIIIPEVYGGDPEGFSHAVRTAYQPLIPEHAKVALVISRLLRRTKVWGTVLVTTNSPLRQGCPNFRGYANSGRASIIRCWIEPAVEPCCSSCKAPPLRWTMPWSSTLWLLLLGVHNEVTCQVSLPVGSWVSFAFHVSTLKPITTCPLHETDTCSGLPPPQDIREALAYSVDSLLDSRRCHGGLQYLGDWKGVKEKREQMRQQILVNMCFFFEQSSREKEWCLLEVLLYLRDSAKTVEMTVDFKRSPPTLPTLTILDRTVLAVESFKFLGTTLTKDLKWDSNISSVIKITQQRMFFLCQLRKFNLPQELMVQFSTAIIAAQSPSKISTDCSTLSGPLLHAALTRRSQQALPLPASNHSAELHCIRGQADPDSSDEAT</sequence>
<dbReference type="Pfam" id="PF09004">
    <property type="entry name" value="ALKBH8_N"/>
    <property type="match status" value="1"/>
</dbReference>
<dbReference type="GO" id="GO:0008168">
    <property type="term" value="F:methyltransferase activity"/>
    <property type="evidence" value="ECO:0007669"/>
    <property type="project" value="InterPro"/>
</dbReference>
<dbReference type="EMBL" id="JAROKS010000013">
    <property type="protein sequence ID" value="KAK1797516.1"/>
    <property type="molecule type" value="Genomic_DNA"/>
</dbReference>
<keyword evidence="3" id="KW-1185">Reference proteome</keyword>
<evidence type="ECO:0000313" key="3">
    <source>
        <dbReference type="Proteomes" id="UP001239994"/>
    </source>
</evidence>
<protein>
    <recommendedName>
        <fullName evidence="1">Alkylated DNA repair protein AlkB homologue 8 N-terminal domain-containing protein</fullName>
    </recommendedName>
</protein>
<dbReference type="AlphaFoldDB" id="A0AAD8ZGG1"/>